<dbReference type="PANTHER" id="PTHR43422:SF3">
    <property type="entry name" value="THIAMINE THIAZOLE SYNTHASE"/>
    <property type="match status" value="1"/>
</dbReference>
<dbReference type="RefSeq" id="WP_189077581.1">
    <property type="nucleotide sequence ID" value="NZ_BMMX01000001.1"/>
</dbReference>
<feature type="domain" description="FAD-binding" evidence="2">
    <location>
        <begin position="6"/>
        <end position="335"/>
    </location>
</feature>
<evidence type="ECO:0000256" key="1">
    <source>
        <dbReference type="SAM" id="MobiDB-lite"/>
    </source>
</evidence>
<evidence type="ECO:0000313" key="4">
    <source>
        <dbReference type="Proteomes" id="UP000656042"/>
    </source>
</evidence>
<dbReference type="InterPro" id="IPR036188">
    <property type="entry name" value="FAD/NAD-bd_sf"/>
</dbReference>
<reference evidence="3" key="2">
    <citation type="submission" date="2020-09" db="EMBL/GenBank/DDBJ databases">
        <authorList>
            <person name="Sun Q."/>
            <person name="Zhou Y."/>
        </authorList>
    </citation>
    <scope>NUCLEOTIDE SEQUENCE</scope>
    <source>
        <strain evidence="3">CGMCC 4.7299</strain>
    </source>
</reference>
<keyword evidence="3" id="KW-0560">Oxidoreductase</keyword>
<evidence type="ECO:0000313" key="3">
    <source>
        <dbReference type="EMBL" id="GGK76247.1"/>
    </source>
</evidence>
<reference evidence="3" key="1">
    <citation type="journal article" date="2014" name="Int. J. Syst. Evol. Microbiol.">
        <title>Complete genome sequence of Corynebacterium casei LMG S-19264T (=DSM 44701T), isolated from a smear-ripened cheese.</title>
        <authorList>
            <consortium name="US DOE Joint Genome Institute (JGI-PGF)"/>
            <person name="Walter F."/>
            <person name="Albersmeier A."/>
            <person name="Kalinowski J."/>
            <person name="Ruckert C."/>
        </authorList>
    </citation>
    <scope>NUCLEOTIDE SEQUENCE</scope>
    <source>
        <strain evidence="3">CGMCC 4.7299</strain>
    </source>
</reference>
<dbReference type="GO" id="GO:0071949">
    <property type="term" value="F:FAD binding"/>
    <property type="evidence" value="ECO:0007669"/>
    <property type="project" value="InterPro"/>
</dbReference>
<organism evidence="3 4">
    <name type="scientific">Mangrovihabitans endophyticus</name>
    <dbReference type="NCBI Taxonomy" id="1751298"/>
    <lineage>
        <taxon>Bacteria</taxon>
        <taxon>Bacillati</taxon>
        <taxon>Actinomycetota</taxon>
        <taxon>Actinomycetes</taxon>
        <taxon>Micromonosporales</taxon>
        <taxon>Micromonosporaceae</taxon>
        <taxon>Mangrovihabitans</taxon>
    </lineage>
</organism>
<protein>
    <submittedName>
        <fullName evidence="3">FAD-binding monooxygenase</fullName>
    </submittedName>
</protein>
<dbReference type="GO" id="GO:0004497">
    <property type="term" value="F:monooxygenase activity"/>
    <property type="evidence" value="ECO:0007669"/>
    <property type="project" value="UniProtKB-KW"/>
</dbReference>
<proteinExistence type="predicted"/>
<gene>
    <name evidence="3" type="ORF">GCM10012284_07740</name>
</gene>
<dbReference type="SUPFAM" id="SSF51905">
    <property type="entry name" value="FAD/NAD(P)-binding domain"/>
    <property type="match status" value="1"/>
</dbReference>
<comment type="caution">
    <text evidence="3">The sequence shown here is derived from an EMBL/GenBank/DDBJ whole genome shotgun (WGS) entry which is preliminary data.</text>
</comment>
<dbReference type="EMBL" id="BMMX01000001">
    <property type="protein sequence ID" value="GGK76247.1"/>
    <property type="molecule type" value="Genomic_DNA"/>
</dbReference>
<feature type="region of interest" description="Disordered" evidence="1">
    <location>
        <begin position="432"/>
        <end position="466"/>
    </location>
</feature>
<dbReference type="Gene3D" id="3.50.50.60">
    <property type="entry name" value="FAD/NAD(P)-binding domain"/>
    <property type="match status" value="1"/>
</dbReference>
<dbReference type="Pfam" id="PF01494">
    <property type="entry name" value="FAD_binding_3"/>
    <property type="match status" value="1"/>
</dbReference>
<dbReference type="Proteomes" id="UP000656042">
    <property type="component" value="Unassembled WGS sequence"/>
</dbReference>
<keyword evidence="4" id="KW-1185">Reference proteome</keyword>
<sequence>MNGSSAIVIGASIAGLVTARVLSDHVDRVMILERDHLPDEAVPRRGVPQGRHAHVLLAAGQTLLTGWFPGLTDDLVAQGAVPFDAGDVLVYQGGGYLARHRLGHLAISMSRPLLENALRRRLLQQRSNVTLRDQLAVDTLLVEDDRVVGVLSDGVQHRADLVVACTGRNTRMLDHLAKSGFAVPEVSAIRIDMAYGTRVVTRRPDDLDRALALVIDDPTRGHRMGNMVPVEGGRWIVTLGSFHGENPPTEPDEFLQFARSLPAPALADVLGRAEPLSPVLTHRMPTSQRRHVERLRRVPAGFLVLGDAVCSFNPVYGQGMSSAALQARELDRTLRRHGFASPSLPRAFYRRAAKVVAMPWRMAAVADFADPGTTGPKPVGADLSLRGLDWAVRAGHASAVVARQMVRVYNLLARPRSLLHPAMAARVLLAARRSPARNRNHPPDPSPRRTGPPGTQSERPSGARPG</sequence>
<dbReference type="InterPro" id="IPR002938">
    <property type="entry name" value="FAD-bd"/>
</dbReference>
<keyword evidence="3" id="KW-0503">Monooxygenase</keyword>
<accession>A0A8J3FLF8</accession>
<evidence type="ECO:0000259" key="2">
    <source>
        <dbReference type="Pfam" id="PF01494"/>
    </source>
</evidence>
<name>A0A8J3FLF8_9ACTN</name>
<dbReference type="AlphaFoldDB" id="A0A8J3FLF8"/>
<dbReference type="PANTHER" id="PTHR43422">
    <property type="entry name" value="THIAMINE THIAZOLE SYNTHASE"/>
    <property type="match status" value="1"/>
</dbReference>